<dbReference type="EMBL" id="KK118851">
    <property type="protein sequence ID" value="KFM74012.1"/>
    <property type="molecule type" value="Genomic_DNA"/>
</dbReference>
<reference evidence="1 2" key="1">
    <citation type="submission" date="2013-11" db="EMBL/GenBank/DDBJ databases">
        <title>Genome sequencing of Stegodyphus mimosarum.</title>
        <authorList>
            <person name="Bechsgaard J."/>
        </authorList>
    </citation>
    <scope>NUCLEOTIDE SEQUENCE [LARGE SCALE GENOMIC DNA]</scope>
</reference>
<dbReference type="AlphaFoldDB" id="A0A087U9H3"/>
<sequence length="103" mass="11812">NLYTLVLCHPNPAVLYSLEHQLWHLVYRLQHATEENKVLPGGGKIEEWCYVSLQKLVLGENSNHVILALANGFQNFQKILLNKTFTYDCEGLDDISSKVQAWK</sequence>
<organism evidence="1 2">
    <name type="scientific">Stegodyphus mimosarum</name>
    <name type="common">African social velvet spider</name>
    <dbReference type="NCBI Taxonomy" id="407821"/>
    <lineage>
        <taxon>Eukaryota</taxon>
        <taxon>Metazoa</taxon>
        <taxon>Ecdysozoa</taxon>
        <taxon>Arthropoda</taxon>
        <taxon>Chelicerata</taxon>
        <taxon>Arachnida</taxon>
        <taxon>Araneae</taxon>
        <taxon>Araneomorphae</taxon>
        <taxon>Entelegynae</taxon>
        <taxon>Eresoidea</taxon>
        <taxon>Eresidae</taxon>
        <taxon>Stegodyphus</taxon>
    </lineage>
</organism>
<evidence type="ECO:0000313" key="2">
    <source>
        <dbReference type="Proteomes" id="UP000054359"/>
    </source>
</evidence>
<dbReference type="OrthoDB" id="6418702at2759"/>
<dbReference type="GO" id="GO:0051131">
    <property type="term" value="P:chaperone-mediated protein complex assembly"/>
    <property type="evidence" value="ECO:0007669"/>
    <property type="project" value="InterPro"/>
</dbReference>
<name>A0A087U9H3_STEMI</name>
<feature type="non-terminal residue" evidence="1">
    <location>
        <position position="103"/>
    </location>
</feature>
<dbReference type="GO" id="GO:0045494">
    <property type="term" value="P:photoreceptor cell maintenance"/>
    <property type="evidence" value="ECO:0007669"/>
    <property type="project" value="TreeGrafter"/>
</dbReference>
<dbReference type="PANTHER" id="PTHR46883">
    <property type="entry name" value="BARDET-BIEDL SYNDROME 12 PROTEIN"/>
    <property type="match status" value="1"/>
</dbReference>
<keyword evidence="2" id="KW-1185">Reference proteome</keyword>
<protein>
    <submittedName>
        <fullName evidence="1">Bardet-Biedl syndrome 12 protein-like protein</fullName>
    </submittedName>
</protein>
<proteinExistence type="predicted"/>
<dbReference type="InterPro" id="IPR042984">
    <property type="entry name" value="BBS12"/>
</dbReference>
<evidence type="ECO:0000313" key="1">
    <source>
        <dbReference type="EMBL" id="KFM74012.1"/>
    </source>
</evidence>
<feature type="non-terminal residue" evidence="1">
    <location>
        <position position="1"/>
    </location>
</feature>
<dbReference type="PANTHER" id="PTHR46883:SF1">
    <property type="entry name" value="BARDET-BIEDL SYNDROME 12 PROTEIN"/>
    <property type="match status" value="1"/>
</dbReference>
<accession>A0A087U9H3</accession>
<gene>
    <name evidence="1" type="ORF">X975_24069</name>
</gene>
<dbReference type="Proteomes" id="UP000054359">
    <property type="component" value="Unassembled WGS sequence"/>
</dbReference>